<dbReference type="InterPro" id="IPR012340">
    <property type="entry name" value="NA-bd_OB-fold"/>
</dbReference>
<feature type="domain" description="RNB" evidence="1">
    <location>
        <begin position="48"/>
        <end position="357"/>
    </location>
</feature>
<dbReference type="SMART" id="SM00955">
    <property type="entry name" value="RNB"/>
    <property type="match status" value="1"/>
</dbReference>
<evidence type="ECO:0000313" key="3">
    <source>
        <dbReference type="Proteomes" id="UP000031338"/>
    </source>
</evidence>
<reference evidence="2 3" key="1">
    <citation type="submission" date="2014-10" db="EMBL/GenBank/DDBJ databases">
        <title>Draft genome sequence of Novosphingobium subterraneum DSM 12447.</title>
        <authorList>
            <person name="Gan H.M."/>
            <person name="Gan H.Y."/>
            <person name="Savka M.A."/>
        </authorList>
    </citation>
    <scope>NUCLEOTIDE SEQUENCE [LARGE SCALE GENOMIC DNA]</scope>
    <source>
        <strain evidence="2 3">DSM 12447</strain>
    </source>
</reference>
<evidence type="ECO:0000259" key="1">
    <source>
        <dbReference type="SMART" id="SM00955"/>
    </source>
</evidence>
<dbReference type="InterPro" id="IPR001900">
    <property type="entry name" value="RNase_II/R"/>
</dbReference>
<dbReference type="EMBL" id="JRVC01000022">
    <property type="protein sequence ID" value="KHS43385.1"/>
    <property type="molecule type" value="Genomic_DNA"/>
</dbReference>
<dbReference type="GO" id="GO:0004540">
    <property type="term" value="F:RNA nuclease activity"/>
    <property type="evidence" value="ECO:0007669"/>
    <property type="project" value="InterPro"/>
</dbReference>
<proteinExistence type="predicted"/>
<gene>
    <name evidence="2" type="ORF">NJ75_03693</name>
</gene>
<dbReference type="GO" id="GO:0006402">
    <property type="term" value="P:mRNA catabolic process"/>
    <property type="evidence" value="ECO:0007669"/>
    <property type="project" value="TreeGrafter"/>
</dbReference>
<dbReference type="RefSeq" id="WP_039337072.1">
    <property type="nucleotide sequence ID" value="NZ_JRVC01000022.1"/>
</dbReference>
<dbReference type="AlphaFoldDB" id="A0A0B8ZJZ2"/>
<protein>
    <submittedName>
        <fullName evidence="2">Ribonuclease II</fullName>
    </submittedName>
</protein>
<name>A0A0B8ZJZ2_9SPHN</name>
<dbReference type="InterPro" id="IPR040596">
    <property type="entry name" value="RNase_II_C_S1"/>
</dbReference>
<dbReference type="PATRIC" id="fig|48936.3.peg.3726"/>
<dbReference type="Pfam" id="PF18614">
    <property type="entry name" value="RNase_II_C_S1"/>
    <property type="match status" value="1"/>
</dbReference>
<organism evidence="2 3">
    <name type="scientific">Novosphingobium subterraneum</name>
    <dbReference type="NCBI Taxonomy" id="48936"/>
    <lineage>
        <taxon>Bacteria</taxon>
        <taxon>Pseudomonadati</taxon>
        <taxon>Pseudomonadota</taxon>
        <taxon>Alphaproteobacteria</taxon>
        <taxon>Sphingomonadales</taxon>
        <taxon>Sphingomonadaceae</taxon>
        <taxon>Novosphingobium</taxon>
    </lineage>
</organism>
<dbReference type="Pfam" id="PF00773">
    <property type="entry name" value="RNB"/>
    <property type="match status" value="1"/>
</dbReference>
<evidence type="ECO:0000313" key="2">
    <source>
        <dbReference type="EMBL" id="KHS43385.1"/>
    </source>
</evidence>
<sequence length="462" mass="49047">MKAIHDPSGALASGLAAIRQQFQVPEGFPPEVLAAAALAAARTPGQEHVDRTDEPFVTLDPATSTDLDQAFHIEASGNDLILHYAIADVAWFVVDGDPVDAEAWKRGETQYLPDGKAGLYPPALAERAASLLPDGPRPAVVFTVRLGANGQARLDAARRAMIRSQAKLAYDSVRPDQLPADFARFAERMNAAEAARGAARVDPPEQEVEALGGGRYALSFRPLLASERANATLSLAANLAIAEALHQAGTGLFRVMAGPTAAAMARLRSTAAGLGLDWPEHVDLKALERTLDQRNPDHAAFMLAVRRAGGGAGYAPWIPGVTPWHEAISATYAHATAPLRRLADRYVIRAVLAIANGKAVELEVEAAFQRLPAVMAKAEALSGQIERAVIDLAETVMLQGREGETFRACVTDTDGDSARVQLLDMPVVARARIAGAAPGQRVDLSLAGVDSKQRRLQFAPVS</sequence>
<dbReference type="GO" id="GO:0005829">
    <property type="term" value="C:cytosol"/>
    <property type="evidence" value="ECO:0007669"/>
    <property type="project" value="TreeGrafter"/>
</dbReference>
<dbReference type="STRING" id="48936.NJ75_03693"/>
<keyword evidence="3" id="KW-1185">Reference proteome</keyword>
<accession>A0A0B8ZJZ2</accession>
<comment type="caution">
    <text evidence="2">The sequence shown here is derived from an EMBL/GenBank/DDBJ whole genome shotgun (WGS) entry which is preliminary data.</text>
</comment>
<dbReference type="InterPro" id="IPR050180">
    <property type="entry name" value="RNR_Ribonuclease"/>
</dbReference>
<dbReference type="GO" id="GO:0003723">
    <property type="term" value="F:RNA binding"/>
    <property type="evidence" value="ECO:0007669"/>
    <property type="project" value="InterPro"/>
</dbReference>
<dbReference type="PANTHER" id="PTHR23355:SF37">
    <property type="entry name" value="EXORIBONUCLEASE 2"/>
    <property type="match status" value="1"/>
</dbReference>
<dbReference type="Proteomes" id="UP000031338">
    <property type="component" value="Unassembled WGS sequence"/>
</dbReference>
<dbReference type="SUPFAM" id="SSF50249">
    <property type="entry name" value="Nucleic acid-binding proteins"/>
    <property type="match status" value="1"/>
</dbReference>
<dbReference type="PANTHER" id="PTHR23355">
    <property type="entry name" value="RIBONUCLEASE"/>
    <property type="match status" value="1"/>
</dbReference>